<comment type="caution">
    <text evidence="1">The sequence shown here is derived from an EMBL/GenBank/DDBJ whole genome shotgun (WGS) entry which is preliminary data.</text>
</comment>
<dbReference type="OrthoDB" id="745459at2759"/>
<dbReference type="AlphaFoldDB" id="A0A8J5UY01"/>
<reference evidence="1" key="1">
    <citation type="journal article" date="2021" name="bioRxiv">
        <title>Whole Genome Assembly and Annotation of Northern Wild Rice, Zizania palustris L., Supports a Whole Genome Duplication in the Zizania Genus.</title>
        <authorList>
            <person name="Haas M."/>
            <person name="Kono T."/>
            <person name="Macchietto M."/>
            <person name="Millas R."/>
            <person name="McGilp L."/>
            <person name="Shao M."/>
            <person name="Duquette J."/>
            <person name="Hirsch C.N."/>
            <person name="Kimball J."/>
        </authorList>
    </citation>
    <scope>NUCLEOTIDE SEQUENCE</scope>
    <source>
        <tissue evidence="1">Fresh leaf tissue</tissue>
    </source>
</reference>
<accession>A0A8J5UY01</accession>
<evidence type="ECO:0000313" key="2">
    <source>
        <dbReference type="Proteomes" id="UP000729402"/>
    </source>
</evidence>
<evidence type="ECO:0000313" key="1">
    <source>
        <dbReference type="EMBL" id="KAG8049367.1"/>
    </source>
</evidence>
<gene>
    <name evidence="1" type="ORF">GUJ93_ZPchr0009g393</name>
</gene>
<organism evidence="1 2">
    <name type="scientific">Zizania palustris</name>
    <name type="common">Northern wild rice</name>
    <dbReference type="NCBI Taxonomy" id="103762"/>
    <lineage>
        <taxon>Eukaryota</taxon>
        <taxon>Viridiplantae</taxon>
        <taxon>Streptophyta</taxon>
        <taxon>Embryophyta</taxon>
        <taxon>Tracheophyta</taxon>
        <taxon>Spermatophyta</taxon>
        <taxon>Magnoliopsida</taxon>
        <taxon>Liliopsida</taxon>
        <taxon>Poales</taxon>
        <taxon>Poaceae</taxon>
        <taxon>BOP clade</taxon>
        <taxon>Oryzoideae</taxon>
        <taxon>Oryzeae</taxon>
        <taxon>Zizaniinae</taxon>
        <taxon>Zizania</taxon>
    </lineage>
</organism>
<reference evidence="1" key="2">
    <citation type="submission" date="2021-02" db="EMBL/GenBank/DDBJ databases">
        <authorList>
            <person name="Kimball J.A."/>
            <person name="Haas M.W."/>
            <person name="Macchietto M."/>
            <person name="Kono T."/>
            <person name="Duquette J."/>
            <person name="Shao M."/>
        </authorList>
    </citation>
    <scope>NUCLEOTIDE SEQUENCE</scope>
    <source>
        <tissue evidence="1">Fresh leaf tissue</tissue>
    </source>
</reference>
<sequence>MGQEEAAAAPAATVVFSWEQELGVSKQSPPAWQKPALKVPPPPGRLPLPLTASKSFSKARAVRPGDDPFLAAYLACTKSGGGGGGARRSVAREAKGKRRFTWSVLGLGLSCKSSNGVVENSMVRMAKLPELHPRDDLLIMFSLLNWFISPCTICFVQCLAFSRTVDNNLVIS</sequence>
<dbReference type="PANTHER" id="PTHR33696">
    <property type="entry name" value="T22J18.15-RELATED"/>
    <property type="match status" value="1"/>
</dbReference>
<proteinExistence type="predicted"/>
<dbReference type="PANTHER" id="PTHR33696:SF16">
    <property type="entry name" value="EXPRESSED PROTEIN"/>
    <property type="match status" value="1"/>
</dbReference>
<keyword evidence="2" id="KW-1185">Reference proteome</keyword>
<name>A0A8J5UY01_ZIZPA</name>
<dbReference type="Proteomes" id="UP000729402">
    <property type="component" value="Unassembled WGS sequence"/>
</dbReference>
<dbReference type="EMBL" id="JAAALK010000289">
    <property type="protein sequence ID" value="KAG8049367.1"/>
    <property type="molecule type" value="Genomic_DNA"/>
</dbReference>
<protein>
    <submittedName>
        <fullName evidence="1">Uncharacterized protein</fullName>
    </submittedName>
</protein>